<proteinExistence type="predicted"/>
<name>A0ABN5WQS6_9GAMM</name>
<keyword evidence="1" id="KW-0812">Transmembrane</keyword>
<keyword evidence="1" id="KW-1133">Transmembrane helix</keyword>
<feature type="transmembrane region" description="Helical" evidence="1">
    <location>
        <begin position="32"/>
        <end position="53"/>
    </location>
</feature>
<accession>A0ABN5WQS6</accession>
<evidence type="ECO:0000313" key="2">
    <source>
        <dbReference type="EMBL" id="BBI49339.1"/>
    </source>
</evidence>
<reference evidence="3" key="1">
    <citation type="journal article" date="2019" name="Microbiol. Resour. Announc.">
        <title>Complete Genome Sequence of Halomonas olivaria, a Moderately Halophilic Bacterium Isolated from Olive Processing Effluents, Obtained by Nanopore Sequencing.</title>
        <authorList>
            <person name="Nagata S."/>
            <person name="Ii K.M."/>
            <person name="Tsukimi T."/>
            <person name="Miura M.C."/>
            <person name="Galipon J."/>
            <person name="Arakawa K."/>
        </authorList>
    </citation>
    <scope>NUCLEOTIDE SEQUENCE [LARGE SCALE GENOMIC DNA]</scope>
    <source>
        <strain evidence="3">TYRC17</strain>
    </source>
</reference>
<sequence length="76" mass="7947">MAGGVSVSKRAYNNSQAPNAFGNTNWGKYRKALGISIMAIITAIISTISGITARNALGMETSPICVAISKQIPYGE</sequence>
<protein>
    <submittedName>
        <fullName evidence="2">Uncharacterized protein</fullName>
    </submittedName>
</protein>
<organism evidence="2 3">
    <name type="scientific">Vreelandella olivaria</name>
    <dbReference type="NCBI Taxonomy" id="390919"/>
    <lineage>
        <taxon>Bacteria</taxon>
        <taxon>Pseudomonadati</taxon>
        <taxon>Pseudomonadota</taxon>
        <taxon>Gammaproteobacteria</taxon>
        <taxon>Oceanospirillales</taxon>
        <taxon>Halomonadaceae</taxon>
        <taxon>Vreelandella</taxon>
    </lineage>
</organism>
<keyword evidence="1" id="KW-0472">Membrane</keyword>
<keyword evidence="3" id="KW-1185">Reference proteome</keyword>
<gene>
    <name evidence="2" type="ORF">HORIV_17600</name>
</gene>
<dbReference type="Proteomes" id="UP000289555">
    <property type="component" value="Chromosome"/>
</dbReference>
<evidence type="ECO:0000313" key="3">
    <source>
        <dbReference type="Proteomes" id="UP000289555"/>
    </source>
</evidence>
<evidence type="ECO:0000256" key="1">
    <source>
        <dbReference type="SAM" id="Phobius"/>
    </source>
</evidence>
<dbReference type="EMBL" id="AP019416">
    <property type="protein sequence ID" value="BBI49339.1"/>
    <property type="molecule type" value="Genomic_DNA"/>
</dbReference>